<dbReference type="EMBL" id="MU006093">
    <property type="protein sequence ID" value="KAF2840519.1"/>
    <property type="molecule type" value="Genomic_DNA"/>
</dbReference>
<feature type="compositionally biased region" description="Basic and acidic residues" evidence="1">
    <location>
        <begin position="57"/>
        <end position="82"/>
    </location>
</feature>
<feature type="region of interest" description="Disordered" evidence="1">
    <location>
        <begin position="125"/>
        <end position="314"/>
    </location>
</feature>
<accession>A0A9P4SDL8</accession>
<organism evidence="2 3">
    <name type="scientific">Patellaria atrata CBS 101060</name>
    <dbReference type="NCBI Taxonomy" id="1346257"/>
    <lineage>
        <taxon>Eukaryota</taxon>
        <taxon>Fungi</taxon>
        <taxon>Dikarya</taxon>
        <taxon>Ascomycota</taxon>
        <taxon>Pezizomycotina</taxon>
        <taxon>Dothideomycetes</taxon>
        <taxon>Dothideomycetes incertae sedis</taxon>
        <taxon>Patellariales</taxon>
        <taxon>Patellariaceae</taxon>
        <taxon>Patellaria</taxon>
    </lineage>
</organism>
<protein>
    <submittedName>
        <fullName evidence="2">Uncharacterized protein</fullName>
    </submittedName>
</protein>
<evidence type="ECO:0000256" key="1">
    <source>
        <dbReference type="SAM" id="MobiDB-lite"/>
    </source>
</evidence>
<feature type="region of interest" description="Disordered" evidence="1">
    <location>
        <begin position="56"/>
        <end position="82"/>
    </location>
</feature>
<dbReference type="OrthoDB" id="5376312at2759"/>
<gene>
    <name evidence="2" type="ORF">M501DRAFT_1010586</name>
</gene>
<evidence type="ECO:0000313" key="2">
    <source>
        <dbReference type="EMBL" id="KAF2840519.1"/>
    </source>
</evidence>
<proteinExistence type="predicted"/>
<evidence type="ECO:0000313" key="3">
    <source>
        <dbReference type="Proteomes" id="UP000799429"/>
    </source>
</evidence>
<reference evidence="2" key="1">
    <citation type="journal article" date="2020" name="Stud. Mycol.">
        <title>101 Dothideomycetes genomes: a test case for predicting lifestyles and emergence of pathogens.</title>
        <authorList>
            <person name="Haridas S."/>
            <person name="Albert R."/>
            <person name="Binder M."/>
            <person name="Bloem J."/>
            <person name="Labutti K."/>
            <person name="Salamov A."/>
            <person name="Andreopoulos B."/>
            <person name="Baker S."/>
            <person name="Barry K."/>
            <person name="Bills G."/>
            <person name="Bluhm B."/>
            <person name="Cannon C."/>
            <person name="Castanera R."/>
            <person name="Culley D."/>
            <person name="Daum C."/>
            <person name="Ezra D."/>
            <person name="Gonzalez J."/>
            <person name="Henrissat B."/>
            <person name="Kuo A."/>
            <person name="Liang C."/>
            <person name="Lipzen A."/>
            <person name="Lutzoni F."/>
            <person name="Magnuson J."/>
            <person name="Mondo S."/>
            <person name="Nolan M."/>
            <person name="Ohm R."/>
            <person name="Pangilinan J."/>
            <person name="Park H.-J."/>
            <person name="Ramirez L."/>
            <person name="Alfaro M."/>
            <person name="Sun H."/>
            <person name="Tritt A."/>
            <person name="Yoshinaga Y."/>
            <person name="Zwiers L.-H."/>
            <person name="Turgeon B."/>
            <person name="Goodwin S."/>
            <person name="Spatafora J."/>
            <person name="Crous P."/>
            <person name="Grigoriev I."/>
        </authorList>
    </citation>
    <scope>NUCLEOTIDE SEQUENCE</scope>
    <source>
        <strain evidence="2">CBS 101060</strain>
    </source>
</reference>
<dbReference type="AlphaFoldDB" id="A0A9P4SDL8"/>
<name>A0A9P4SDL8_9PEZI</name>
<feature type="compositionally biased region" description="Polar residues" evidence="1">
    <location>
        <begin position="287"/>
        <end position="304"/>
    </location>
</feature>
<sequence>MTLPAYAPVARPNEQILAREGERAGIDVVVEFPETHEEEEERRDEEMESLYQIRLARRQENAEREERRRQRREARDRGDFETLRRLREDARRRAESLGGETIANQLIAEHQAKDRQRRVSSVQYAELGVARHDGTRLRANSSESDNRPLLDGAAAMEEGRPGSSRTLTIHSRGRSASSVISLSSNASDEPARSQSNESGHTDFEVINLTNTNSGSSHSPPAHSSADVGEMGIPPPEPPRYDDLGWDEAPPYSSPVDTRAPHLPSNHSSVRTMRTAPQLPDIDRVPSIQITESLTPVDRTPSSGFEESVNHEQRR</sequence>
<comment type="caution">
    <text evidence="2">The sequence shown here is derived from an EMBL/GenBank/DDBJ whole genome shotgun (WGS) entry which is preliminary data.</text>
</comment>
<keyword evidence="3" id="KW-1185">Reference proteome</keyword>
<feature type="compositionally biased region" description="Low complexity" evidence="1">
    <location>
        <begin position="174"/>
        <end position="187"/>
    </location>
</feature>
<dbReference type="Proteomes" id="UP000799429">
    <property type="component" value="Unassembled WGS sequence"/>
</dbReference>
<feature type="compositionally biased region" description="Low complexity" evidence="1">
    <location>
        <begin position="215"/>
        <end position="225"/>
    </location>
</feature>